<reference evidence="2" key="1">
    <citation type="journal article" date="2019" name="Int. J. Syst. Evol. Microbiol.">
        <title>The Global Catalogue of Microorganisms (GCM) 10K type strain sequencing project: providing services to taxonomists for standard genome sequencing and annotation.</title>
        <authorList>
            <consortium name="The Broad Institute Genomics Platform"/>
            <consortium name="The Broad Institute Genome Sequencing Center for Infectious Disease"/>
            <person name="Wu L."/>
            <person name="Ma J."/>
        </authorList>
    </citation>
    <scope>NUCLEOTIDE SEQUENCE [LARGE SCALE GENOMIC DNA]</scope>
    <source>
        <strain evidence="2">JCM 31920</strain>
    </source>
</reference>
<sequence length="93" mass="9853">MKKNVIVAAVALTALFVGCKDKSNPNPLNCGANAEKVTKAAVAFGNEPSVANCEAYKKEVVAFIKSCPTFYSGVTKQELEEIANMPCDAPEVD</sequence>
<evidence type="ECO:0000313" key="2">
    <source>
        <dbReference type="Proteomes" id="UP001501508"/>
    </source>
</evidence>
<name>A0ABP8LWU1_9BACT</name>
<protein>
    <recommendedName>
        <fullName evidence="3">Lipoprotein</fullName>
    </recommendedName>
</protein>
<dbReference type="Proteomes" id="UP001501508">
    <property type="component" value="Unassembled WGS sequence"/>
</dbReference>
<proteinExistence type="predicted"/>
<keyword evidence="2" id="KW-1185">Reference proteome</keyword>
<evidence type="ECO:0008006" key="3">
    <source>
        <dbReference type="Google" id="ProtNLM"/>
    </source>
</evidence>
<evidence type="ECO:0000313" key="1">
    <source>
        <dbReference type="EMBL" id="GAA4437679.1"/>
    </source>
</evidence>
<gene>
    <name evidence="1" type="ORF">GCM10023091_17230</name>
</gene>
<dbReference type="EMBL" id="BAABEY010000018">
    <property type="protein sequence ID" value="GAA4437679.1"/>
    <property type="molecule type" value="Genomic_DNA"/>
</dbReference>
<dbReference type="RefSeq" id="WP_345028024.1">
    <property type="nucleotide sequence ID" value="NZ_BAABEY010000018.1"/>
</dbReference>
<dbReference type="PROSITE" id="PS51257">
    <property type="entry name" value="PROKAR_LIPOPROTEIN"/>
    <property type="match status" value="1"/>
</dbReference>
<accession>A0ABP8LWU1</accession>
<comment type="caution">
    <text evidence="1">The sequence shown here is derived from an EMBL/GenBank/DDBJ whole genome shotgun (WGS) entry which is preliminary data.</text>
</comment>
<organism evidence="1 2">
    <name type="scientific">Ravibacter arvi</name>
    <dbReference type="NCBI Taxonomy" id="2051041"/>
    <lineage>
        <taxon>Bacteria</taxon>
        <taxon>Pseudomonadati</taxon>
        <taxon>Bacteroidota</taxon>
        <taxon>Cytophagia</taxon>
        <taxon>Cytophagales</taxon>
        <taxon>Spirosomataceae</taxon>
        <taxon>Ravibacter</taxon>
    </lineage>
</organism>